<dbReference type="STRING" id="340177.Cag_1292"/>
<dbReference type="PANTHER" id="PTHR36173">
    <property type="entry name" value="RIBONUCLEASE VAPC16-RELATED"/>
    <property type="match status" value="1"/>
</dbReference>
<dbReference type="InterPro" id="IPR041705">
    <property type="entry name" value="PIN_Sll0205"/>
</dbReference>
<dbReference type="InterPro" id="IPR029060">
    <property type="entry name" value="PIN-like_dom_sf"/>
</dbReference>
<gene>
    <name evidence="2" type="ordered locus">Cag_1292</name>
</gene>
<dbReference type="PANTHER" id="PTHR36173:SF1">
    <property type="entry name" value="RIBONUCLEASE VAPC22"/>
    <property type="match status" value="1"/>
</dbReference>
<organism evidence="2">
    <name type="scientific">Chlorobium chlorochromatii (strain CaD3)</name>
    <dbReference type="NCBI Taxonomy" id="340177"/>
    <lineage>
        <taxon>Bacteria</taxon>
        <taxon>Pseudomonadati</taxon>
        <taxon>Chlorobiota</taxon>
        <taxon>Chlorobiia</taxon>
        <taxon>Chlorobiales</taxon>
        <taxon>Chlorobiaceae</taxon>
        <taxon>Chlorobium/Pelodictyon group</taxon>
        <taxon>Chlorobium</taxon>
    </lineage>
</organism>
<dbReference type="EMBL" id="CP000108">
    <property type="protein sequence ID" value="ABB28553.1"/>
    <property type="molecule type" value="Genomic_DNA"/>
</dbReference>
<dbReference type="CDD" id="cd09872">
    <property type="entry name" value="PIN_Sll0205-like"/>
    <property type="match status" value="1"/>
</dbReference>
<protein>
    <recommendedName>
        <fullName evidence="1">PIN domain-containing protein</fullName>
    </recommendedName>
</protein>
<dbReference type="HOGENOM" id="CLU_129890_2_1_10"/>
<feature type="domain" description="PIN" evidence="1">
    <location>
        <begin position="7"/>
        <end position="124"/>
    </location>
</feature>
<sequence>MGVLTMIVMDSHVWFWWINLEHQRLSGIILDTIATANRIGVSPVSCFELALAHKKGRLNLPLPLDKWFRFALDGSDVELLPFDEKIATRAVKLSNIHHDPFDRIIIATALQLNGKLASVDNRFSFYEEFSEILLS</sequence>
<accession>Q3AR22</accession>
<dbReference type="AlphaFoldDB" id="Q3AR22"/>
<proteinExistence type="predicted"/>
<evidence type="ECO:0000259" key="1">
    <source>
        <dbReference type="Pfam" id="PF01850"/>
    </source>
</evidence>
<reference evidence="2" key="1">
    <citation type="submission" date="2005-08" db="EMBL/GenBank/DDBJ databases">
        <title>Complete sequence of Chlorobium chlorochromatii CaD3.</title>
        <authorList>
            <person name="Copeland A."/>
            <person name="Lucas S."/>
            <person name="Lapidus A."/>
            <person name="Barry K."/>
            <person name="Detter J.C."/>
            <person name="Glavina T."/>
            <person name="Hammon N."/>
            <person name="Israni S."/>
            <person name="Pitluck S."/>
            <person name="Bryant D."/>
            <person name="Schmutz J."/>
            <person name="Larimer F."/>
            <person name="Land M."/>
            <person name="Kyrpides N."/>
            <person name="Ivanova N."/>
            <person name="Richardson P."/>
        </authorList>
    </citation>
    <scope>NUCLEOTIDE SEQUENCE [LARGE SCALE GENOMIC DNA]</scope>
    <source>
        <strain evidence="2">CaD3</strain>
    </source>
</reference>
<dbReference type="InterPro" id="IPR052919">
    <property type="entry name" value="TA_system_RNase"/>
</dbReference>
<dbReference type="KEGG" id="cch:Cag_1292"/>
<evidence type="ECO:0000313" key="2">
    <source>
        <dbReference type="EMBL" id="ABB28553.1"/>
    </source>
</evidence>
<dbReference type="Gene3D" id="3.40.50.1010">
    <property type="entry name" value="5'-nuclease"/>
    <property type="match status" value="1"/>
</dbReference>
<dbReference type="InterPro" id="IPR002716">
    <property type="entry name" value="PIN_dom"/>
</dbReference>
<dbReference type="SUPFAM" id="SSF88723">
    <property type="entry name" value="PIN domain-like"/>
    <property type="match status" value="1"/>
</dbReference>
<name>Q3AR22_CHLCH</name>
<dbReference type="Pfam" id="PF01850">
    <property type="entry name" value="PIN"/>
    <property type="match status" value="1"/>
</dbReference>
<dbReference type="eggNOG" id="COG3744">
    <property type="taxonomic scope" value="Bacteria"/>
</dbReference>